<dbReference type="Pfam" id="PF01402">
    <property type="entry name" value="RHH_1"/>
    <property type="match status" value="1"/>
</dbReference>
<dbReference type="Pfam" id="PF03683">
    <property type="entry name" value="UPF0175"/>
    <property type="match status" value="1"/>
</dbReference>
<organism evidence="2">
    <name type="scientific">marine sediment metagenome</name>
    <dbReference type="NCBI Taxonomy" id="412755"/>
    <lineage>
        <taxon>unclassified sequences</taxon>
        <taxon>metagenomes</taxon>
        <taxon>ecological metagenomes</taxon>
    </lineage>
</organism>
<dbReference type="GO" id="GO:0006355">
    <property type="term" value="P:regulation of DNA-templated transcription"/>
    <property type="evidence" value="ECO:0007669"/>
    <property type="project" value="InterPro"/>
</dbReference>
<accession>X1KPE1</accession>
<gene>
    <name evidence="2" type="ORF">S06H3_03406</name>
</gene>
<dbReference type="InterPro" id="IPR002145">
    <property type="entry name" value="CopG"/>
</dbReference>
<proteinExistence type="predicted"/>
<name>X1KPE1_9ZZZZ</name>
<dbReference type="AlphaFoldDB" id="X1KPE1"/>
<evidence type="ECO:0000259" key="1">
    <source>
        <dbReference type="Pfam" id="PF01402"/>
    </source>
</evidence>
<comment type="caution">
    <text evidence="2">The sequence shown here is derived from an EMBL/GenBank/DDBJ whole genome shotgun (WGS) entry which is preliminary data.</text>
</comment>
<protein>
    <recommendedName>
        <fullName evidence="1">Ribbon-helix-helix protein CopG domain-containing protein</fullName>
    </recommendedName>
</protein>
<dbReference type="EMBL" id="BARV01001105">
    <property type="protein sequence ID" value="GAH92014.1"/>
    <property type="molecule type" value="Genomic_DNA"/>
</dbReference>
<evidence type="ECO:0000313" key="2">
    <source>
        <dbReference type="EMBL" id="GAH92014.1"/>
    </source>
</evidence>
<feature type="domain" description="Ribbon-helix-helix protein CopG" evidence="1">
    <location>
        <begin position="5"/>
        <end position="36"/>
    </location>
</feature>
<dbReference type="InterPro" id="IPR005368">
    <property type="entry name" value="UPF0175"/>
</dbReference>
<reference evidence="2" key="1">
    <citation type="journal article" date="2014" name="Front. Microbiol.">
        <title>High frequency of phylogenetically diverse reductive dehalogenase-homologous genes in deep subseafloor sedimentary metagenomes.</title>
        <authorList>
            <person name="Kawai M."/>
            <person name="Futagami T."/>
            <person name="Toyoda A."/>
            <person name="Takaki Y."/>
            <person name="Nishi S."/>
            <person name="Hori S."/>
            <person name="Arai W."/>
            <person name="Tsubouchi T."/>
            <person name="Morono Y."/>
            <person name="Uchiyama I."/>
            <person name="Ito T."/>
            <person name="Fujiyama A."/>
            <person name="Inagaki F."/>
            <person name="Takami H."/>
        </authorList>
    </citation>
    <scope>NUCLEOTIDE SEQUENCE</scope>
    <source>
        <strain evidence="2">Expedition CK06-06</strain>
    </source>
</reference>
<sequence length="100" mass="11657">MPVTITTRVDDKLAKLIDKIAEKEGMDRSTILRRFLIKSANKWLIEKSLKDYEEGRITLWQAAKVCNLSLWEIIDEVKKGNIHVPYTLEDLQEDLRGLDE</sequence>